<keyword evidence="12" id="KW-1185">Reference proteome</keyword>
<evidence type="ECO:0000256" key="3">
    <source>
        <dbReference type="ARBA" id="ARBA00022588"/>
    </source>
</evidence>
<dbReference type="InterPro" id="IPR036397">
    <property type="entry name" value="RNaseH_sf"/>
</dbReference>
<dbReference type="EMBL" id="CAUEEQ010078787">
    <property type="protein sequence ID" value="CAJ0967982.1"/>
    <property type="molecule type" value="Genomic_DNA"/>
</dbReference>
<dbReference type="Pfam" id="PF17776">
    <property type="entry name" value="NLRC4_HD2"/>
    <property type="match status" value="1"/>
</dbReference>
<evidence type="ECO:0000256" key="4">
    <source>
        <dbReference type="ARBA" id="ARBA00022737"/>
    </source>
</evidence>
<dbReference type="PANTHER" id="PTHR45690:SF19">
    <property type="entry name" value="NACHT, LRR AND PYD DOMAINS-CONTAINING PROTEIN 3"/>
    <property type="match status" value="1"/>
</dbReference>
<dbReference type="PROSITE" id="PS50837">
    <property type="entry name" value="NACHT"/>
    <property type="match status" value="1"/>
</dbReference>
<dbReference type="InterPro" id="IPR011029">
    <property type="entry name" value="DEATH-like_dom_sf"/>
</dbReference>
<dbReference type="Gene3D" id="3.30.420.10">
    <property type="entry name" value="Ribonuclease H-like superfamily/Ribonuclease H"/>
    <property type="match status" value="1"/>
</dbReference>
<evidence type="ECO:0000259" key="9">
    <source>
        <dbReference type="PROSITE" id="PS50209"/>
    </source>
</evidence>
<dbReference type="Gene3D" id="3.40.50.300">
    <property type="entry name" value="P-loop containing nucleotide triphosphate hydrolases"/>
    <property type="match status" value="1"/>
</dbReference>
<evidence type="ECO:0000259" key="10">
    <source>
        <dbReference type="PROSITE" id="PS50837"/>
    </source>
</evidence>
<dbReference type="SUPFAM" id="SSF52540">
    <property type="entry name" value="P-loop containing nucleoside triphosphate hydrolases"/>
    <property type="match status" value="1"/>
</dbReference>
<organism evidence="11 12">
    <name type="scientific">Ranitomeya imitator</name>
    <name type="common">mimic poison frog</name>
    <dbReference type="NCBI Taxonomy" id="111125"/>
    <lineage>
        <taxon>Eukaryota</taxon>
        <taxon>Metazoa</taxon>
        <taxon>Chordata</taxon>
        <taxon>Craniata</taxon>
        <taxon>Vertebrata</taxon>
        <taxon>Euteleostomi</taxon>
        <taxon>Amphibia</taxon>
        <taxon>Batrachia</taxon>
        <taxon>Anura</taxon>
        <taxon>Neobatrachia</taxon>
        <taxon>Hyloidea</taxon>
        <taxon>Dendrobatidae</taxon>
        <taxon>Dendrobatinae</taxon>
        <taxon>Ranitomeya</taxon>
    </lineage>
</organism>
<accession>A0ABN9MQG9</accession>
<evidence type="ECO:0000256" key="7">
    <source>
        <dbReference type="ARBA" id="ARBA00023198"/>
    </source>
</evidence>
<dbReference type="PANTHER" id="PTHR45690">
    <property type="entry name" value="NACHT, LRR AND PYD DOMAINS-CONTAINING PROTEIN 12"/>
    <property type="match status" value="1"/>
</dbReference>
<dbReference type="SUPFAM" id="SSF47986">
    <property type="entry name" value="DEATH domain"/>
    <property type="match status" value="1"/>
</dbReference>
<feature type="region of interest" description="Disordered" evidence="8">
    <location>
        <begin position="817"/>
        <end position="837"/>
    </location>
</feature>
<evidence type="ECO:0000313" key="11">
    <source>
        <dbReference type="EMBL" id="CAJ0967982.1"/>
    </source>
</evidence>
<keyword evidence="3" id="KW-0399">Innate immunity</keyword>
<name>A0ABN9MQG9_9NEOB</name>
<gene>
    <name evidence="11" type="ORF">RIMI_LOCUS22676369</name>
</gene>
<dbReference type="InterPro" id="IPR001315">
    <property type="entry name" value="CARD"/>
</dbReference>
<evidence type="ECO:0000256" key="5">
    <source>
        <dbReference type="ARBA" id="ARBA00022843"/>
    </source>
</evidence>
<comment type="subcellular location">
    <subcellularLocation>
        <location evidence="1">Cytoplasm</location>
    </subcellularLocation>
</comment>
<sequence>MKMKHGWVFQHDNDPKHTARATKEWLRKKHFKVLEWPSQSPDLNPIENLWRELKVRVAKQKAKNITALEEICMEEWANIPTTVCAYTVYHVPLQSQAEINNYIGITPDTECIAVSRDDDRSVARSGKGLFWIRGADERNDKHVDSKRVFGRSPSLLFLQRHRIELVNELEYYIASILDQSLQQQLLSRDDYEEVAYEGGPRKQVRKLLDIIYCLGEENASIFCELFQQVKSSSKRRNSASEYSKFIEKHKKVLERRSDCINFYNCMHGKKFYFSDYFVNLLLVNGHYSLEIKKNELLTFGQQRIHLQSKKEDKCKLKIHQLFDNLNDRRTPKKILVSGVAGIGKTVFVQKLLLDFSNAVGYQHFDFVLNFTFRDLNLINTPVTLREVICKKHGHLSEMLNDIFKNSHNLLVILDGFDEFKSYNQLDFEQYVFDPDEKAEVPQLVGSLIKGELLPDATVLLTSRPTVISHIPVECIERFVIITGFSVTEIEEYFQKFFENEQVGSEHFVVVKENHFLFTLCYIPAFCWIVCSVLKGIPTLHIERPKTMTDIYCHYLLVLLKHHSREVYSTKDGAVLHGILGLGQIAYQSLLKHETLFYERDLEMFHKLPKDIVNSFLDTTCVEELGYTENVLSFTHFTIQEFFAAFYYAHEENITEDIMDTDIQEHLGIGSGYLDLFLRFLSGLLSVRNQAILSKHLNLGESKKSKMYTSWLVKAIVEHCESGRYILHLLHCLFEQQLSSLASRITPSVVRLNVSDNVFSPIDFDVLAYFLDLLPLEMDELDLTATHVDAGYLKKLQPYLYRCKKLWADKVCRHRSRSVKTRRGPHPMKMGGLGPRRPSYRTTAGPPLGYIGSLSTALQNAVDKPLMPMGLAHLRFWG</sequence>
<dbReference type="PROSITE" id="PS50209">
    <property type="entry name" value="CARD"/>
    <property type="match status" value="1"/>
</dbReference>
<keyword evidence="7" id="KW-0395">Inflammatory response</keyword>
<keyword evidence="4" id="KW-0677">Repeat</keyword>
<evidence type="ECO:0000256" key="2">
    <source>
        <dbReference type="ARBA" id="ARBA00022490"/>
    </source>
</evidence>
<keyword evidence="6" id="KW-0391">Immunity</keyword>
<keyword evidence="5" id="KW-0832">Ubl conjugation</keyword>
<keyword evidence="2" id="KW-0963">Cytoplasm</keyword>
<evidence type="ECO:0000313" key="12">
    <source>
        <dbReference type="Proteomes" id="UP001176940"/>
    </source>
</evidence>
<dbReference type="InterPro" id="IPR027417">
    <property type="entry name" value="P-loop_NTPase"/>
</dbReference>
<evidence type="ECO:0000256" key="1">
    <source>
        <dbReference type="ARBA" id="ARBA00004496"/>
    </source>
</evidence>
<feature type="domain" description="NACHT" evidence="10">
    <location>
        <begin position="332"/>
        <end position="464"/>
    </location>
</feature>
<dbReference type="Pfam" id="PF05729">
    <property type="entry name" value="NACHT"/>
    <property type="match status" value="1"/>
</dbReference>
<evidence type="ECO:0000256" key="8">
    <source>
        <dbReference type="SAM" id="MobiDB-lite"/>
    </source>
</evidence>
<feature type="domain" description="CARD" evidence="9">
    <location>
        <begin position="157"/>
        <end position="228"/>
    </location>
</feature>
<dbReference type="InterPro" id="IPR007111">
    <property type="entry name" value="NACHT_NTPase"/>
</dbReference>
<dbReference type="Pfam" id="PF00619">
    <property type="entry name" value="CARD"/>
    <property type="match status" value="1"/>
</dbReference>
<dbReference type="Pfam" id="PF13358">
    <property type="entry name" value="DDE_3"/>
    <property type="match status" value="1"/>
</dbReference>
<dbReference type="Gene3D" id="1.10.533.10">
    <property type="entry name" value="Death Domain, Fas"/>
    <property type="match status" value="1"/>
</dbReference>
<dbReference type="Proteomes" id="UP001176940">
    <property type="component" value="Unassembled WGS sequence"/>
</dbReference>
<dbReference type="InterPro" id="IPR038717">
    <property type="entry name" value="Tc1-like_DDE_dom"/>
</dbReference>
<dbReference type="InterPro" id="IPR050637">
    <property type="entry name" value="NLRP_innate_immun_reg"/>
</dbReference>
<protein>
    <recommendedName>
        <fullName evidence="13">NACHT domain-containing protein</fullName>
    </recommendedName>
</protein>
<evidence type="ECO:0008006" key="13">
    <source>
        <dbReference type="Google" id="ProtNLM"/>
    </source>
</evidence>
<reference evidence="11" key="1">
    <citation type="submission" date="2023-07" db="EMBL/GenBank/DDBJ databases">
        <authorList>
            <person name="Stuckert A."/>
        </authorList>
    </citation>
    <scope>NUCLEOTIDE SEQUENCE</scope>
</reference>
<evidence type="ECO:0000256" key="6">
    <source>
        <dbReference type="ARBA" id="ARBA00022859"/>
    </source>
</evidence>
<dbReference type="InterPro" id="IPR041267">
    <property type="entry name" value="NLRP_HD2"/>
</dbReference>
<comment type="caution">
    <text evidence="11">The sequence shown here is derived from an EMBL/GenBank/DDBJ whole genome shotgun (WGS) entry which is preliminary data.</text>
</comment>
<proteinExistence type="predicted"/>